<comment type="caution">
    <text evidence="1">The sequence shown here is derived from an EMBL/GenBank/DDBJ whole genome shotgun (WGS) entry which is preliminary data.</text>
</comment>
<keyword evidence="2" id="KW-1185">Reference proteome</keyword>
<dbReference type="EMBL" id="CM039429">
    <property type="protein sequence ID" value="KAI4347752.1"/>
    <property type="molecule type" value="Genomic_DNA"/>
</dbReference>
<protein>
    <submittedName>
        <fullName evidence="1">Uncharacterized protein</fullName>
    </submittedName>
</protein>
<accession>A0ACB9PGZ0</accession>
<name>A0ACB9PGZ0_BAUVA</name>
<evidence type="ECO:0000313" key="2">
    <source>
        <dbReference type="Proteomes" id="UP000828941"/>
    </source>
</evidence>
<dbReference type="Proteomes" id="UP000828941">
    <property type="component" value="Chromosome 4"/>
</dbReference>
<organism evidence="1 2">
    <name type="scientific">Bauhinia variegata</name>
    <name type="common">Purple orchid tree</name>
    <name type="synonym">Phanera variegata</name>
    <dbReference type="NCBI Taxonomy" id="167791"/>
    <lineage>
        <taxon>Eukaryota</taxon>
        <taxon>Viridiplantae</taxon>
        <taxon>Streptophyta</taxon>
        <taxon>Embryophyta</taxon>
        <taxon>Tracheophyta</taxon>
        <taxon>Spermatophyta</taxon>
        <taxon>Magnoliopsida</taxon>
        <taxon>eudicotyledons</taxon>
        <taxon>Gunneridae</taxon>
        <taxon>Pentapetalae</taxon>
        <taxon>rosids</taxon>
        <taxon>fabids</taxon>
        <taxon>Fabales</taxon>
        <taxon>Fabaceae</taxon>
        <taxon>Cercidoideae</taxon>
        <taxon>Cercideae</taxon>
        <taxon>Bauhiniinae</taxon>
        <taxon>Bauhinia</taxon>
    </lineage>
</organism>
<reference evidence="1 2" key="1">
    <citation type="journal article" date="2022" name="DNA Res.">
        <title>Chromosomal-level genome assembly of the orchid tree Bauhinia variegata (Leguminosae; Cercidoideae) supports the allotetraploid origin hypothesis of Bauhinia.</title>
        <authorList>
            <person name="Zhong Y."/>
            <person name="Chen Y."/>
            <person name="Zheng D."/>
            <person name="Pang J."/>
            <person name="Liu Y."/>
            <person name="Luo S."/>
            <person name="Meng S."/>
            <person name="Qian L."/>
            <person name="Wei D."/>
            <person name="Dai S."/>
            <person name="Zhou R."/>
        </authorList>
    </citation>
    <scope>NUCLEOTIDE SEQUENCE [LARGE SCALE GENOMIC DNA]</scope>
    <source>
        <strain evidence="1">BV-YZ2020</strain>
    </source>
</reference>
<sequence>MGSVLEQHDENGRKEGVIYYLSKKFTYYKSRYAMIEKTFCALVWVATRLRQYMLYHTTWLISRMDQVKFIFERLYLSRRLEKSQIVLSEHDIIYMTKKSIKGIAITDHLADNPIEDYQPMKFEFLDEDILVVDKEEEKTKPYRWKMYFDGAVDVHGSGVGAVVISPKGKQFPVAIKLEFECTNNLAKYEVCVRGLKDALDLKVKSLDVFEDSTLNIYQVKGKWRTRDLKLIPYQRFLTELIEEFDDITFSHLTRDKNQYAYAFATLAVMTKLDIGVIIQQVEVNLENEPAHCLNVESKPNGQPWYYDILQYIKFREYPFGATNNNKKTISRWAAGFFLSGKVLYKRSYDGALLRCVDAVEANKTLSVVHDGICGTHANSHMMAQKS</sequence>
<evidence type="ECO:0000313" key="1">
    <source>
        <dbReference type="EMBL" id="KAI4347752.1"/>
    </source>
</evidence>
<proteinExistence type="predicted"/>
<gene>
    <name evidence="1" type="ORF">L6164_008535</name>
</gene>